<dbReference type="PANTHER" id="PTHR37610">
    <property type="entry name" value="CCHC-TYPE DOMAIN-CONTAINING PROTEIN"/>
    <property type="match status" value="1"/>
</dbReference>
<evidence type="ECO:0000259" key="1">
    <source>
        <dbReference type="Pfam" id="PF14244"/>
    </source>
</evidence>
<comment type="caution">
    <text evidence="2">The sequence shown here is derived from an EMBL/GenBank/DDBJ whole genome shotgun (WGS) entry which is preliminary data.</text>
</comment>
<sequence length="122" mass="13882">MEIDEAAINAHTSATVVDSLQSKDQLGIDYHRPLFLHASGAPISMSIGMPLVGMENYSLWREAMQFPLLTRNKLCFVDFSIPRDSFGAAYELLWDCCNAIVKSWIMHDVIKSRFDQWSLISR</sequence>
<dbReference type="InterPro" id="IPR029472">
    <property type="entry name" value="Copia-like_N"/>
</dbReference>
<name>A0A6N2AHH9_SOLCI</name>
<dbReference type="AlphaFoldDB" id="A0A6N2AHH9"/>
<feature type="domain" description="Retrotransposon Copia-like N-terminal" evidence="1">
    <location>
        <begin position="45"/>
        <end position="81"/>
    </location>
</feature>
<proteinExistence type="predicted"/>
<dbReference type="Pfam" id="PF14244">
    <property type="entry name" value="Retrotran_gag_3"/>
    <property type="match status" value="1"/>
</dbReference>
<accession>A0A6N2AHH9</accession>
<gene>
    <name evidence="2" type="ORF">EJD97_014120</name>
</gene>
<reference evidence="2" key="1">
    <citation type="submission" date="2019-05" db="EMBL/GenBank/DDBJ databases">
        <title>The de novo reference genome and transcriptome assemblies of the wild tomato species Solanum chilense.</title>
        <authorList>
            <person name="Stam R."/>
            <person name="Nosenko T."/>
            <person name="Hoerger A.C."/>
            <person name="Stephan W."/>
            <person name="Seidel M.A."/>
            <person name="Kuhn J.M.M."/>
            <person name="Haberer G."/>
            <person name="Tellier A."/>
        </authorList>
    </citation>
    <scope>NUCLEOTIDE SEQUENCE</scope>
    <source>
        <tissue evidence="2">Mature leaves</tissue>
    </source>
</reference>
<evidence type="ECO:0000313" key="2">
    <source>
        <dbReference type="EMBL" id="TMW80874.1"/>
    </source>
</evidence>
<protein>
    <recommendedName>
        <fullName evidence="1">Retrotransposon Copia-like N-terminal domain-containing protein</fullName>
    </recommendedName>
</protein>
<organism evidence="2">
    <name type="scientific">Solanum chilense</name>
    <name type="common">Tomato</name>
    <name type="synonym">Lycopersicon chilense</name>
    <dbReference type="NCBI Taxonomy" id="4083"/>
    <lineage>
        <taxon>Eukaryota</taxon>
        <taxon>Viridiplantae</taxon>
        <taxon>Streptophyta</taxon>
        <taxon>Embryophyta</taxon>
        <taxon>Tracheophyta</taxon>
        <taxon>Spermatophyta</taxon>
        <taxon>Magnoliopsida</taxon>
        <taxon>eudicotyledons</taxon>
        <taxon>Gunneridae</taxon>
        <taxon>Pentapetalae</taxon>
        <taxon>asterids</taxon>
        <taxon>lamiids</taxon>
        <taxon>Solanales</taxon>
        <taxon>Solanaceae</taxon>
        <taxon>Solanoideae</taxon>
        <taxon>Solaneae</taxon>
        <taxon>Solanum</taxon>
        <taxon>Solanum subgen. Lycopersicon</taxon>
    </lineage>
</organism>
<dbReference type="PANTHER" id="PTHR37610:SF86">
    <property type="entry name" value="RETROTRANSPOSON COPIA-LIKE N-TERMINAL DOMAIN-CONTAINING PROTEIN"/>
    <property type="match status" value="1"/>
</dbReference>
<dbReference type="EMBL" id="RXGB01036355">
    <property type="protein sequence ID" value="TMW80874.1"/>
    <property type="molecule type" value="Genomic_DNA"/>
</dbReference>